<feature type="region of interest" description="Disordered" evidence="1">
    <location>
        <begin position="16"/>
        <end position="47"/>
    </location>
</feature>
<dbReference type="Proteomes" id="UP000818624">
    <property type="component" value="Chromosome 2"/>
</dbReference>
<dbReference type="InterPro" id="IPR019727">
    <property type="entry name" value="ATP_synth_F0_fsu_mt_fun"/>
</dbReference>
<evidence type="ECO:0000313" key="2">
    <source>
        <dbReference type="EMBL" id="WFD47133.1"/>
    </source>
</evidence>
<evidence type="ECO:0000313" key="3">
    <source>
        <dbReference type="Proteomes" id="UP000818624"/>
    </source>
</evidence>
<dbReference type="PANTHER" id="PTHR28161">
    <property type="entry name" value="ATP SYNTHASE SUBUNIT F, MITOCHONDRIAL"/>
    <property type="match status" value="1"/>
</dbReference>
<gene>
    <name evidence="2" type="primary">ATP17</name>
    <name evidence="2" type="ORF">GLX27_001781</name>
</gene>
<reference evidence="2 3" key="1">
    <citation type="journal article" date="2020" name="Elife">
        <title>Loss of centromere function drives karyotype evolution in closely related Malassezia species.</title>
        <authorList>
            <person name="Sankaranarayanan S.R."/>
            <person name="Ianiri G."/>
            <person name="Coelho M.A."/>
            <person name="Reza M.H."/>
            <person name="Thimmappa B.C."/>
            <person name="Ganguly P."/>
            <person name="Vadnala R.N."/>
            <person name="Sun S."/>
            <person name="Siddharthan R."/>
            <person name="Tellgren-Roth C."/>
            <person name="Dawson T.L."/>
            <person name="Heitman J."/>
            <person name="Sanyal K."/>
        </authorList>
    </citation>
    <scope>NUCLEOTIDE SEQUENCE [LARGE SCALE GENOMIC DNA]</scope>
    <source>
        <strain evidence="2">CBS14141</strain>
    </source>
</reference>
<dbReference type="EMBL" id="CP046235">
    <property type="protein sequence ID" value="WFD47133.1"/>
    <property type="molecule type" value="Genomic_DNA"/>
</dbReference>
<protein>
    <submittedName>
        <fullName evidence="2">ATP synthase f chain, mitochondrial</fullName>
    </submittedName>
</protein>
<accession>A0ABY8ERZ5</accession>
<name>A0ABY8ERZ5_MALFU</name>
<sequence length="229" mass="24529">MIARAFSKMTPAARSLRVGGQQVRNASGLPIPPKIATPKSVGSSGSGSNTDAVVSFYKALPKGNEPEKRASGIKGKYFDGKNASGKPIIGVIAALMIGGYTLEYNGHLSTYTKTNAVQSTTRTRTTRYFSEQIDGLADLEISSGKGKKGGGREGWECCQTSHDPARFGMGRLAQRCVWSAAVCRGWRCKRPVHVNENICLLVSLRLPAGLPWAKCIVLSVVVHLMCIST</sequence>
<organism evidence="2 3">
    <name type="scientific">Malassezia furfur</name>
    <name type="common">Pityriasis versicolor infection agent</name>
    <name type="synonym">Pityrosporum furfur</name>
    <dbReference type="NCBI Taxonomy" id="55194"/>
    <lineage>
        <taxon>Eukaryota</taxon>
        <taxon>Fungi</taxon>
        <taxon>Dikarya</taxon>
        <taxon>Basidiomycota</taxon>
        <taxon>Ustilaginomycotina</taxon>
        <taxon>Malasseziomycetes</taxon>
        <taxon>Malasseziales</taxon>
        <taxon>Malasseziaceae</taxon>
        <taxon>Malassezia</taxon>
    </lineage>
</organism>
<evidence type="ECO:0000256" key="1">
    <source>
        <dbReference type="SAM" id="MobiDB-lite"/>
    </source>
</evidence>
<dbReference type="PANTHER" id="PTHR28161:SF1">
    <property type="entry name" value="ATP SYNTHASE SUBUNIT F, MITOCHONDRIAL"/>
    <property type="match status" value="1"/>
</dbReference>
<proteinExistence type="predicted"/>
<keyword evidence="3" id="KW-1185">Reference proteome</keyword>
<dbReference type="Pfam" id="PF10791">
    <property type="entry name" value="F1F0-ATPsyn_F"/>
    <property type="match status" value="1"/>
</dbReference>